<dbReference type="KEGG" id="mde:105262116"/>
<gene>
    <name evidence="1" type="primary">105262116</name>
    <name evidence="3" type="synonym">LOC131803860</name>
</gene>
<dbReference type="VEuPathDB" id="VectorBase:MDOA016388"/>
<organism evidence="1">
    <name type="scientific">Musca domestica</name>
    <name type="common">House fly</name>
    <dbReference type="NCBI Taxonomy" id="7370"/>
    <lineage>
        <taxon>Eukaryota</taxon>
        <taxon>Metazoa</taxon>
        <taxon>Ecdysozoa</taxon>
        <taxon>Arthropoda</taxon>
        <taxon>Hexapoda</taxon>
        <taxon>Insecta</taxon>
        <taxon>Pterygota</taxon>
        <taxon>Neoptera</taxon>
        <taxon>Endopterygota</taxon>
        <taxon>Diptera</taxon>
        <taxon>Brachycera</taxon>
        <taxon>Muscomorpha</taxon>
        <taxon>Muscoidea</taxon>
        <taxon>Muscidae</taxon>
        <taxon>Musca</taxon>
    </lineage>
</organism>
<name>A0A1I8NJZ8_MUSDO</name>
<keyword evidence="2" id="KW-1185">Reference proteome</keyword>
<dbReference type="AlphaFoldDB" id="A0A1I8NJZ8"/>
<dbReference type="VEuPathDB" id="VectorBase:MDOMA2_013320"/>
<evidence type="ECO:0000313" key="2">
    <source>
        <dbReference type="Proteomes" id="UP001652621"/>
    </source>
</evidence>
<dbReference type="Proteomes" id="UP001652621">
    <property type="component" value="Unplaced"/>
</dbReference>
<sequence>MANVIPEWSKSYLKRPRNNLKSHVFIDEKIKFKPSFENDDCPPSMSWLLGWEYARQWTKERDEFYKAREDRNKPKHIKNDYKKWLEKRKPKDNFYCKAQGVNKLL</sequence>
<evidence type="ECO:0000313" key="1">
    <source>
        <dbReference type="EnsemblMetazoa" id="MDOA016388-PA"/>
    </source>
</evidence>
<dbReference type="EnsemblMetazoa" id="MDOA016388-RA">
    <property type="protein sequence ID" value="MDOA016388-PA"/>
    <property type="gene ID" value="MDOA016388"/>
</dbReference>
<proteinExistence type="predicted"/>
<reference evidence="1" key="1">
    <citation type="submission" date="2020-05" db="UniProtKB">
        <authorList>
            <consortium name="EnsemblMetazoa"/>
        </authorList>
    </citation>
    <scope>IDENTIFICATION</scope>
    <source>
        <strain evidence="1">Aabys</strain>
    </source>
</reference>
<dbReference type="RefSeq" id="XP_058981630.1">
    <property type="nucleotide sequence ID" value="XM_059125647.1"/>
</dbReference>
<evidence type="ECO:0000313" key="3">
    <source>
        <dbReference type="RefSeq" id="XP_058981630.1"/>
    </source>
</evidence>
<accession>A0A1I8NJZ8</accession>
<dbReference type="RefSeq" id="XP_011294380.2">
    <property type="nucleotide sequence ID" value="XM_011296078.3"/>
</dbReference>
<reference evidence="3" key="2">
    <citation type="submission" date="2025-05" db="UniProtKB">
        <authorList>
            <consortium name="RefSeq"/>
        </authorList>
    </citation>
    <scope>IDENTIFICATION</scope>
    <source>
        <strain evidence="3">Aabys</strain>
        <tissue evidence="3">Whole body</tissue>
    </source>
</reference>
<dbReference type="OrthoDB" id="7762929at2759"/>
<protein>
    <submittedName>
        <fullName evidence="3">Uncharacterized protein LOC131803860</fullName>
    </submittedName>
</protein>